<dbReference type="SUPFAM" id="SSF52540">
    <property type="entry name" value="P-loop containing nucleoside triphosphate hydrolases"/>
    <property type="match status" value="1"/>
</dbReference>
<accession>A0ABY8RYS1</accession>
<sequence>MNNIQADAFNEFFYEYADFIITKDDKTPTQPFKNGINQYKYDQVKSENNLAIVLKDNWVVIDVDNKDHPNASLKLMEVIEQYGWVCNIMQTSRGHHFWFKVNGQIANATNIVLPIGIRADIKTYNNSYVIVKHKGELRKWIQFSKKVDKLPLELTPIDKNAFQSLNTPVQMQEGERNNNLFARIYPLLQNYWNHKRIYNLLSNINRFLFAQPIADIEIETMLNSAIKSYKNNDANKDFYNVNAKTGAKSLDIQKVADYIIDTYKVIRYNNTLFFYDQIDNIFKIKTEHEILILIDILLPHLKPSEMKNIFQKIETSRKLVANAKEPEPNIIALNNCLYNLNTFRPMPFDDNLFIIHKINVEFQRTLVGEHYGRRLKKFLFDITSGIDENMQILLEFIGYCLTTDTKFQKTLLLYGPNAKNGKSTFLQLVEYFLNSSNVSHLGLGELNKRFAATSLIGKMANIGDDISTTHLNDPSTFKKLTTGEAVSTEYKGKERFSFKNTAKMIFATNKLPSTQDKTNGFFRRFLIVPFLNQFDKKYGNYDADILDKLCTKNNMSTLFNMVIKALKNLTINGEFTYSSYSESLVYDYIKNNNSVNGYIENDMTLNDEQIKQGEGFVNFTVIDKYNEYKRYCLDFGYKALSLTNFKDEVLLYFKDLNLVIRKTKENDLILEKFIRI</sequence>
<dbReference type="InterPro" id="IPR014820">
    <property type="entry name" value="PriCT_1"/>
</dbReference>
<dbReference type="InterPro" id="IPR045455">
    <property type="entry name" value="NrS-1_pol-like_helicase"/>
</dbReference>
<dbReference type="Pfam" id="PF09250">
    <property type="entry name" value="Prim-Pol"/>
    <property type="match status" value="1"/>
</dbReference>
<dbReference type="EMBL" id="CP058496">
    <property type="protein sequence ID" value="WHO15166.1"/>
    <property type="molecule type" value="Genomic_DNA"/>
</dbReference>
<dbReference type="NCBIfam" id="TIGR01613">
    <property type="entry name" value="primase_Cterm"/>
    <property type="match status" value="1"/>
</dbReference>
<dbReference type="PANTHER" id="PTHR35372:SF2">
    <property type="entry name" value="SF3 HELICASE DOMAIN-CONTAINING PROTEIN"/>
    <property type="match status" value="1"/>
</dbReference>
<proteinExistence type="predicted"/>
<gene>
    <name evidence="5" type="ORF">HYD69_04170</name>
</gene>
<dbReference type="InterPro" id="IPR015330">
    <property type="entry name" value="DNA_primase/pol_bifunc_N"/>
</dbReference>
<keyword evidence="3" id="KW-0067">ATP-binding</keyword>
<dbReference type="InterPro" id="IPR014818">
    <property type="entry name" value="Phage/plasmid_primase_P4_C"/>
</dbReference>
<dbReference type="InterPro" id="IPR027417">
    <property type="entry name" value="P-loop_NTPase"/>
</dbReference>
<evidence type="ECO:0000313" key="5">
    <source>
        <dbReference type="EMBL" id="WHO15166.1"/>
    </source>
</evidence>
<evidence type="ECO:0000256" key="1">
    <source>
        <dbReference type="ARBA" id="ARBA00022741"/>
    </source>
</evidence>
<organism evidence="5 6">
    <name type="scientific">Mycoplasmopsis bovis</name>
    <name type="common">Mycoplasma bovis</name>
    <dbReference type="NCBI Taxonomy" id="28903"/>
    <lineage>
        <taxon>Bacteria</taxon>
        <taxon>Bacillati</taxon>
        <taxon>Mycoplasmatota</taxon>
        <taxon>Mycoplasmoidales</taxon>
        <taxon>Metamycoplasmataceae</taxon>
        <taxon>Mycoplasmopsis</taxon>
    </lineage>
</organism>
<dbReference type="InterPro" id="IPR006500">
    <property type="entry name" value="Helicase_put_C_phage/plasmid"/>
</dbReference>
<dbReference type="Pfam" id="PF08706">
    <property type="entry name" value="D5_N"/>
    <property type="match status" value="1"/>
</dbReference>
<dbReference type="Proteomes" id="UP000596039">
    <property type="component" value="Chromosome"/>
</dbReference>
<protein>
    <submittedName>
        <fullName evidence="5">Phage/plasmid primase, P4 family</fullName>
    </submittedName>
</protein>
<evidence type="ECO:0000256" key="2">
    <source>
        <dbReference type="ARBA" id="ARBA00022801"/>
    </source>
</evidence>
<keyword evidence="1" id="KW-0547">Nucleotide-binding</keyword>
<dbReference type="Pfam" id="PF19263">
    <property type="entry name" value="DUF5906"/>
    <property type="match status" value="1"/>
</dbReference>
<name>A0ABY8RYS1_MYCBV</name>
<evidence type="ECO:0000256" key="3">
    <source>
        <dbReference type="ARBA" id="ARBA00022840"/>
    </source>
</evidence>
<keyword evidence="2" id="KW-0378">Hydrolase</keyword>
<dbReference type="RefSeq" id="WP_115266406.1">
    <property type="nucleotide sequence ID" value="NZ_CP022586.1"/>
</dbReference>
<reference evidence="5 6" key="1">
    <citation type="journal article" date="2020" name="Vet. Res.">
        <title>Phylogenomic analysis of Mycoplasma bovis from Belgian veal, dairy and beef herds.</title>
        <authorList>
            <person name="Bokma J."/>
            <person name="Vereecke N."/>
            <person name="De Bleecker K."/>
            <person name="Callens J."/>
            <person name="Ribbens S."/>
            <person name="Nauwynck H."/>
            <person name="Haesebrouck F."/>
            <person name="Theuns S."/>
            <person name="Boyen F."/>
            <person name="Pardon B."/>
        </authorList>
    </citation>
    <scope>NUCLEOTIDE SEQUENCE [LARGE SCALE GENOMIC DNA]</scope>
    <source>
        <strain evidence="5 6">Mb222</strain>
    </source>
</reference>
<feature type="domain" description="SF3 helicase" evidence="4">
    <location>
        <begin position="388"/>
        <end position="543"/>
    </location>
</feature>
<dbReference type="InterPro" id="IPR014015">
    <property type="entry name" value="Helicase_SF3_DNA-vir"/>
</dbReference>
<dbReference type="SUPFAM" id="SSF56747">
    <property type="entry name" value="Prim-pol domain"/>
    <property type="match status" value="1"/>
</dbReference>
<dbReference type="InterPro" id="IPR051620">
    <property type="entry name" value="ORF904-like_C"/>
</dbReference>
<dbReference type="Gene3D" id="3.40.50.300">
    <property type="entry name" value="P-loop containing nucleotide triphosphate hydrolases"/>
    <property type="match status" value="1"/>
</dbReference>
<evidence type="ECO:0000259" key="4">
    <source>
        <dbReference type="PROSITE" id="PS51206"/>
    </source>
</evidence>
<dbReference type="PROSITE" id="PS51206">
    <property type="entry name" value="SF3_HELICASE_1"/>
    <property type="match status" value="1"/>
</dbReference>
<keyword evidence="6" id="KW-1185">Reference proteome</keyword>
<dbReference type="PANTHER" id="PTHR35372">
    <property type="entry name" value="ATP BINDING PROTEIN-RELATED"/>
    <property type="match status" value="1"/>
</dbReference>
<dbReference type="Pfam" id="PF08708">
    <property type="entry name" value="PriCT_1"/>
    <property type="match status" value="1"/>
</dbReference>
<evidence type="ECO:0000313" key="6">
    <source>
        <dbReference type="Proteomes" id="UP000596039"/>
    </source>
</evidence>